<feature type="region of interest" description="Disordered" evidence="1">
    <location>
        <begin position="101"/>
        <end position="322"/>
    </location>
</feature>
<feature type="compositionally biased region" description="Basic and acidic residues" evidence="1">
    <location>
        <begin position="287"/>
        <end position="298"/>
    </location>
</feature>
<organism evidence="3 4">
    <name type="scientific">Fulvivirga kasyanovii</name>
    <dbReference type="NCBI Taxonomy" id="396812"/>
    <lineage>
        <taxon>Bacteria</taxon>
        <taxon>Pseudomonadati</taxon>
        <taxon>Bacteroidota</taxon>
        <taxon>Cytophagia</taxon>
        <taxon>Cytophagales</taxon>
        <taxon>Fulvivirgaceae</taxon>
        <taxon>Fulvivirga</taxon>
    </lineage>
</organism>
<evidence type="ECO:0000256" key="1">
    <source>
        <dbReference type="SAM" id="MobiDB-lite"/>
    </source>
</evidence>
<proteinExistence type="predicted"/>
<keyword evidence="2" id="KW-1133">Transmembrane helix</keyword>
<feature type="compositionally biased region" description="Basic and acidic residues" evidence="1">
    <location>
        <begin position="256"/>
        <end position="273"/>
    </location>
</feature>
<keyword evidence="2" id="KW-0472">Membrane</keyword>
<gene>
    <name evidence="3" type="ORF">E1163_23880</name>
</gene>
<feature type="compositionally biased region" description="Polar residues" evidence="1">
    <location>
        <begin position="128"/>
        <end position="149"/>
    </location>
</feature>
<feature type="compositionally biased region" description="Basic and acidic residues" evidence="1">
    <location>
        <begin position="115"/>
        <end position="127"/>
    </location>
</feature>
<feature type="compositionally biased region" description="Basic and acidic residues" evidence="1">
    <location>
        <begin position="150"/>
        <end position="166"/>
    </location>
</feature>
<keyword evidence="2" id="KW-0812">Transmembrane</keyword>
<dbReference type="RefSeq" id="WP_155175116.1">
    <property type="nucleotide sequence ID" value="NZ_BAAAFL010000053.1"/>
</dbReference>
<evidence type="ECO:0000313" key="4">
    <source>
        <dbReference type="Proteomes" id="UP000798808"/>
    </source>
</evidence>
<evidence type="ECO:0000313" key="3">
    <source>
        <dbReference type="EMBL" id="MTI28018.1"/>
    </source>
</evidence>
<evidence type="ECO:0000256" key="2">
    <source>
        <dbReference type="SAM" id="Phobius"/>
    </source>
</evidence>
<comment type="caution">
    <text evidence="3">The sequence shown here is derived from an EMBL/GenBank/DDBJ whole genome shotgun (WGS) entry which is preliminary data.</text>
</comment>
<reference evidence="3 4" key="1">
    <citation type="submission" date="2019-02" db="EMBL/GenBank/DDBJ databases">
        <authorList>
            <person name="Goldberg S.R."/>
            <person name="Haltli B.A."/>
            <person name="Correa H."/>
            <person name="Russell K.G."/>
        </authorList>
    </citation>
    <scope>NUCLEOTIDE SEQUENCE [LARGE SCALE GENOMIC DNA]</scope>
    <source>
        <strain evidence="3 4">JCM 16186</strain>
    </source>
</reference>
<name>A0ABW9RVK0_9BACT</name>
<evidence type="ECO:0008006" key="5">
    <source>
        <dbReference type="Google" id="ProtNLM"/>
    </source>
</evidence>
<keyword evidence="4" id="KW-1185">Reference proteome</keyword>
<protein>
    <recommendedName>
        <fullName evidence="5">Outer membrane protein beta-barrel domain-containing protein</fullName>
    </recommendedName>
</protein>
<feature type="transmembrane region" description="Helical" evidence="2">
    <location>
        <begin position="44"/>
        <end position="67"/>
    </location>
</feature>
<sequence length="609" mass="67456">MSNISDKDLDKLFREAAEGYQTSFDESAWEDMERRMDDGGDDGFSYFKILGGIIGILLLGSVVIWWVSSENQGVLSGGEISQVATQSQPQSQSIEGIEASGVDAENASGKSGQDIPDRAVGGEEEPKQQTSQSNMGDQGNDKTGQNSNSGERDESGQHLRNEHTNDQQHLNHGSGTKGESHGSGTKGEQLEKGSGKLGRNIVDASARQKNRNDVRNKAYLTDVNENQSDKHVAKAIKSAGEAGRIDSEGDSADSLWLKETKESGFSGSKDERNPTGLKLTVGNGEMVSDRQSNDKNGVEGEVTDQASTHVKAHGGNDKEGEILAYRNKEVPLADNGNSEPEDSDDKALKLSAEKEGDDPYSKDKHGKDRQVWVYSPAFLNSMSYLDYEYPYSFDHRELNKVEEPVRSDVEEKEQAGRRRLALKITYSPDLTSVGYFEPDRPGSNFGLMGSYFINRWSISTGAIYSRKIYFSEESSGGGYYSGPSDFTRIDGDCKVVDIPINISYYLSNNINHGFYFSTGFSSYIMLKENYDFLTRSNGTEREWSSEYENENNHFFSILNLSIGYERQIKNRFFIQLEPFVKAPVSGIGEGKVDLVSTGAFLNLMYKFNH</sequence>
<accession>A0ABW9RVK0</accession>
<dbReference type="EMBL" id="SMLW01000650">
    <property type="protein sequence ID" value="MTI28018.1"/>
    <property type="molecule type" value="Genomic_DNA"/>
</dbReference>
<dbReference type="Proteomes" id="UP000798808">
    <property type="component" value="Unassembled WGS sequence"/>
</dbReference>